<dbReference type="KEGG" id="nta:107765610"/>
<evidence type="ECO:0000313" key="1">
    <source>
        <dbReference type="Proteomes" id="UP000790787"/>
    </source>
</evidence>
<accession>A0A1S3XJA6</accession>
<protein>
    <submittedName>
        <fullName evidence="2">Uncharacterized protein LOC107765610</fullName>
    </submittedName>
</protein>
<sequence>MIIGGSDDTSINGIKFTGIHKLKRLITHERYDEIEESIIFNESDADSLTFHHNDALVITLRISDTDVRRIMVDDGNRAYIIHPRVLTEMRLKDKLVTQCITLTSFTNVVERTSGEITLPVLAGRVTLEITFHIMDQDTAYNSILGQTMDTLHERHPIQLVPSDQIPNTLGIFSIRGEQCTS</sequence>
<dbReference type="AlphaFoldDB" id="A0A1S3XJA6"/>
<dbReference type="Proteomes" id="UP000790787">
    <property type="component" value="Chromosome 5"/>
</dbReference>
<proteinExistence type="predicted"/>
<name>A0A1S3XJA6_TOBAC</name>
<reference evidence="1" key="1">
    <citation type="journal article" date="2014" name="Nat. Commun.">
        <title>The tobacco genome sequence and its comparison with those of tomato and potato.</title>
        <authorList>
            <person name="Sierro N."/>
            <person name="Battey J.N."/>
            <person name="Ouadi S."/>
            <person name="Bakaher N."/>
            <person name="Bovet L."/>
            <person name="Willig A."/>
            <person name="Goepfert S."/>
            <person name="Peitsch M.C."/>
            <person name="Ivanov N.V."/>
        </authorList>
    </citation>
    <scope>NUCLEOTIDE SEQUENCE [LARGE SCALE GENOMIC DNA]</scope>
</reference>
<dbReference type="InterPro" id="IPR021109">
    <property type="entry name" value="Peptidase_aspartic_dom_sf"/>
</dbReference>
<dbReference type="GeneID" id="107765610"/>
<keyword evidence="1" id="KW-1185">Reference proteome</keyword>
<dbReference type="OrthoDB" id="2919534at2759"/>
<dbReference type="RefSeq" id="XP_016439762.1">
    <property type="nucleotide sequence ID" value="XM_016584276.1"/>
</dbReference>
<dbReference type="PaxDb" id="4097-A0A1S3XJA6"/>
<evidence type="ECO:0000313" key="2">
    <source>
        <dbReference type="RefSeq" id="XP_016439762.1"/>
    </source>
</evidence>
<reference evidence="2" key="2">
    <citation type="submission" date="2025-08" db="UniProtKB">
        <authorList>
            <consortium name="RefSeq"/>
        </authorList>
    </citation>
    <scope>IDENTIFICATION</scope>
    <source>
        <tissue evidence="2">Leaf</tissue>
    </source>
</reference>
<dbReference type="PANTHER" id="PTHR33240">
    <property type="entry name" value="OS08G0508500 PROTEIN"/>
    <property type="match status" value="1"/>
</dbReference>
<dbReference type="PANTHER" id="PTHR33240:SF8">
    <property type="entry name" value="OS03G0439900 PROTEIN"/>
    <property type="match status" value="1"/>
</dbReference>
<organism evidence="1 2">
    <name type="scientific">Nicotiana tabacum</name>
    <name type="common">Common tobacco</name>
    <dbReference type="NCBI Taxonomy" id="4097"/>
    <lineage>
        <taxon>Eukaryota</taxon>
        <taxon>Viridiplantae</taxon>
        <taxon>Streptophyta</taxon>
        <taxon>Embryophyta</taxon>
        <taxon>Tracheophyta</taxon>
        <taxon>Spermatophyta</taxon>
        <taxon>Magnoliopsida</taxon>
        <taxon>eudicotyledons</taxon>
        <taxon>Gunneridae</taxon>
        <taxon>Pentapetalae</taxon>
        <taxon>asterids</taxon>
        <taxon>lamiids</taxon>
        <taxon>Solanales</taxon>
        <taxon>Solanaceae</taxon>
        <taxon>Nicotianoideae</taxon>
        <taxon>Nicotianeae</taxon>
        <taxon>Nicotiana</taxon>
    </lineage>
</organism>
<dbReference type="RefSeq" id="XP_016439762.1">
    <property type="nucleotide sequence ID" value="XM_016584276.2"/>
</dbReference>
<dbReference type="Gene3D" id="2.40.70.10">
    <property type="entry name" value="Acid Proteases"/>
    <property type="match status" value="1"/>
</dbReference>
<gene>
    <name evidence="2" type="primary">LOC107765610</name>
</gene>